<proteinExistence type="predicted"/>
<gene>
    <name evidence="1" type="ORF">D0Z08_23430</name>
</gene>
<organism evidence="1 2">
    <name type="scientific">Nocardioides immobilis</name>
    <dbReference type="NCBI Taxonomy" id="2049295"/>
    <lineage>
        <taxon>Bacteria</taxon>
        <taxon>Bacillati</taxon>
        <taxon>Actinomycetota</taxon>
        <taxon>Actinomycetes</taxon>
        <taxon>Propionibacteriales</taxon>
        <taxon>Nocardioidaceae</taxon>
        <taxon>Nocardioides</taxon>
    </lineage>
</organism>
<sequence length="120" mass="12724">MLLANATPASAVTLWTKGFRPTGDVDGAGQIVREGLLGVGCERGNRLTIELTLTQGDAVGSATREFQCDGEPRDAVMVIHATTGLFEEGRAQVEATATERDKDGNVIDTVHKTPTITLQD</sequence>
<comment type="caution">
    <text evidence="1">The sequence shown here is derived from an EMBL/GenBank/DDBJ whole genome shotgun (WGS) entry which is preliminary data.</text>
</comment>
<reference evidence="1 2" key="1">
    <citation type="submission" date="2018-09" db="EMBL/GenBank/DDBJ databases">
        <title>Genome sequencing of Nocardioides immobilis CCTCC AB 2017083 for comparison to Nocardioides silvaticus.</title>
        <authorList>
            <person name="Li C."/>
            <person name="Wang G."/>
        </authorList>
    </citation>
    <scope>NUCLEOTIDE SEQUENCE [LARGE SCALE GENOMIC DNA]</scope>
    <source>
        <strain evidence="1 2">CCTCC AB 2017083</strain>
    </source>
</reference>
<evidence type="ECO:0000313" key="2">
    <source>
        <dbReference type="Proteomes" id="UP000283644"/>
    </source>
</evidence>
<protein>
    <submittedName>
        <fullName evidence="1">Uncharacterized protein</fullName>
    </submittedName>
</protein>
<dbReference type="EMBL" id="QXGH01000030">
    <property type="protein sequence ID" value="RHW24680.1"/>
    <property type="molecule type" value="Genomic_DNA"/>
</dbReference>
<evidence type="ECO:0000313" key="1">
    <source>
        <dbReference type="EMBL" id="RHW24680.1"/>
    </source>
</evidence>
<dbReference type="Proteomes" id="UP000283644">
    <property type="component" value="Unassembled WGS sequence"/>
</dbReference>
<name>A0A417XWP1_9ACTN</name>
<dbReference type="AlphaFoldDB" id="A0A417XWP1"/>
<keyword evidence="2" id="KW-1185">Reference proteome</keyword>
<accession>A0A417XWP1</accession>